<dbReference type="Pfam" id="PF02302">
    <property type="entry name" value="PTS_IIB"/>
    <property type="match status" value="1"/>
</dbReference>
<dbReference type="FunFam" id="3.40.50.2300:FF:000014">
    <property type="entry name" value="PTS system fructose-like transporter subunit IIB"/>
    <property type="match status" value="1"/>
</dbReference>
<evidence type="ECO:0000256" key="8">
    <source>
        <dbReference type="ARBA" id="ARBA00022683"/>
    </source>
</evidence>
<dbReference type="eggNOG" id="COG1299">
    <property type="taxonomic scope" value="Bacteria"/>
</dbReference>
<dbReference type="InterPro" id="IPR006327">
    <property type="entry name" value="PTS_IIC_fruc"/>
</dbReference>
<dbReference type="PROSITE" id="PS00372">
    <property type="entry name" value="PTS_EIIA_TYPE_2_HIS"/>
    <property type="match status" value="1"/>
</dbReference>
<evidence type="ECO:0000256" key="6">
    <source>
        <dbReference type="ARBA" id="ARBA00022597"/>
    </source>
</evidence>
<keyword evidence="8" id="KW-0598">Phosphotransferase system</keyword>
<dbReference type="InterPro" id="IPR003352">
    <property type="entry name" value="PTS_EIIC"/>
</dbReference>
<keyword evidence="16" id="KW-0670">Pyruvate</keyword>
<protein>
    <submittedName>
        <fullName evidence="16">Phosphoenolpyruvate-dependent sugar phosphotransferase system, EIIA 2</fullName>
    </submittedName>
</protein>
<dbReference type="eggNOG" id="COG1762">
    <property type="taxonomic scope" value="Bacteria"/>
</dbReference>
<dbReference type="CDD" id="cd05569">
    <property type="entry name" value="PTS_IIB_fructose"/>
    <property type="match status" value="1"/>
</dbReference>
<keyword evidence="9 12" id="KW-0812">Transmembrane</keyword>
<keyword evidence="6" id="KW-0762">Sugar transport</keyword>
<dbReference type="GO" id="GO:0005886">
    <property type="term" value="C:plasma membrane"/>
    <property type="evidence" value="ECO:0007669"/>
    <property type="project" value="UniProtKB-SubCell"/>
</dbReference>
<dbReference type="InterPro" id="IPR004715">
    <property type="entry name" value="PTS_IIA_fruc"/>
</dbReference>
<dbReference type="RefSeq" id="WP_005683246.1">
    <property type="nucleotide sequence ID" value="NZ_ADNC01000006.1"/>
</dbReference>
<dbReference type="NCBIfam" id="TIGR01427">
    <property type="entry name" value="PTS_IIC_fructo"/>
    <property type="match status" value="1"/>
</dbReference>
<feature type="transmembrane region" description="Helical" evidence="12">
    <location>
        <begin position="531"/>
        <end position="554"/>
    </location>
</feature>
<dbReference type="STRING" id="747682.MALL_0072"/>
<evidence type="ECO:0000256" key="12">
    <source>
        <dbReference type="SAM" id="Phobius"/>
    </source>
</evidence>
<dbReference type="EMBL" id="ADNC01000006">
    <property type="protein sequence ID" value="EFF41730.1"/>
    <property type="molecule type" value="Genomic_DNA"/>
</dbReference>
<keyword evidence="3" id="KW-0813">Transport</keyword>
<dbReference type="Proteomes" id="UP000004757">
    <property type="component" value="Unassembled WGS sequence"/>
</dbReference>
<feature type="transmembrane region" description="Helical" evidence="12">
    <location>
        <begin position="630"/>
        <end position="651"/>
    </location>
</feature>
<comment type="subcellular location">
    <subcellularLocation>
        <location evidence="1">Cell inner membrane</location>
        <topology evidence="1">Multi-pass membrane protein</topology>
    </subcellularLocation>
    <subcellularLocation>
        <location evidence="2">Cytoplasm</location>
    </subcellularLocation>
</comment>
<evidence type="ECO:0000256" key="1">
    <source>
        <dbReference type="ARBA" id="ARBA00004429"/>
    </source>
</evidence>
<evidence type="ECO:0000256" key="3">
    <source>
        <dbReference type="ARBA" id="ARBA00022448"/>
    </source>
</evidence>
<dbReference type="InterPro" id="IPR003501">
    <property type="entry name" value="PTS_EIIB_2/3"/>
</dbReference>
<dbReference type="NCBIfam" id="TIGR00829">
    <property type="entry name" value="FRU"/>
    <property type="match status" value="1"/>
</dbReference>
<dbReference type="OrthoDB" id="9782569at2"/>
<proteinExistence type="predicted"/>
<keyword evidence="17" id="KW-1185">Reference proteome</keyword>
<reference evidence="16 17" key="1">
    <citation type="submission" date="2010-03" db="EMBL/GenBank/DDBJ databases">
        <authorList>
            <person name="Glass J.I."/>
            <person name="Benders G.A."/>
            <person name="Durkin A.S."/>
            <person name="Farmerie W.G."/>
            <person name="Hlavinka K."/>
            <person name="Hostetler J."/>
            <person name="Jackson J."/>
            <person name="May M.A."/>
            <person name="Miller R.H."/>
            <person name="Paralanov V."/>
            <person name="Radune D."/>
            <person name="Szczypinski B."/>
            <person name="Brown D.R."/>
        </authorList>
    </citation>
    <scope>NUCLEOTIDE SEQUENCE [LARGE SCALE GENOMIC DNA]</scope>
    <source>
        <strain evidence="16 17">A21JP2</strain>
    </source>
</reference>
<dbReference type="InterPro" id="IPR013011">
    <property type="entry name" value="PTS_EIIB_2"/>
</dbReference>
<sequence>MRIKDLLTKETILFRPNINNKDELLKRAVDLAALSGKINDPKKLLQAVWKREYEFSTGVGNGIAIPHGKGEFVKKPVLSAIVLREGIDYSSLDNKPVKLVFLIAAPEGNAQENLHLDVLANLSRMLLDEELVEKLIKAKSKSEFLSLLSNKENELARKEEQKEQNVLIKSNNQTKEYLVAITSCPTGIAHTYMAQESLEKMAKELNVEIKVETQGSGGAKNILSTQEIANAKAVIIAADTNVELNRFEGKRLLKTDVSSAIKNPQNLINRALNDNLSVYKNTDSSSKNNQDKSQQKGFIKTFYTHLMSGVSHMLPFVIGGGILIALAFLIDSFYGTEAIGSNFGSTASVAKFFMGAGGAAFGFMMAILAGFIAFSIAGRPGLAVGMVGGFLANSASFSIINTGSNAGFLGALIAGFVAGYLVLGLRYAFKWMPKSMDGMKPMLVYPVLGILLIALIMYFLINTPLGYLNFYINKGLKDLVESQKEISLTFKIGVGMLLAGMMAVDMGGPINKVAYTIGVASVDPNGLNQPWIMAAVMIGGMVPPLVIALSADLFPQKYSSKERKDSKVNYLMGLSFITEGAIPYAASDPFRVIGASIVGSAVAGGMSAALGASIPAPHGGIFVFAVAQNWYWYLLALAVGAVLGALILGILKKKHPEAELKRWKGIPIGNGVYLKKFKK</sequence>
<dbReference type="InterPro" id="IPR003353">
    <property type="entry name" value="PTS_IIB_fruc"/>
</dbReference>
<dbReference type="SUPFAM" id="SSF52794">
    <property type="entry name" value="PTS system IIB component-like"/>
    <property type="match status" value="1"/>
</dbReference>
<dbReference type="GO" id="GO:0009401">
    <property type="term" value="P:phosphoenolpyruvate-dependent sugar phosphotransferase system"/>
    <property type="evidence" value="ECO:0007669"/>
    <property type="project" value="UniProtKB-KW"/>
</dbReference>
<gene>
    <name evidence="16" type="ORF">MALL_0072</name>
</gene>
<feature type="transmembrane region" description="Helical" evidence="12">
    <location>
        <begin position="406"/>
        <end position="429"/>
    </location>
</feature>
<dbReference type="Pfam" id="PF02378">
    <property type="entry name" value="PTS_EIIC"/>
    <property type="match status" value="1"/>
</dbReference>
<organism evidence="16 17">
    <name type="scientific">Mycoplasmopsis alligatoris A21JP2</name>
    <dbReference type="NCBI Taxonomy" id="747682"/>
    <lineage>
        <taxon>Bacteria</taxon>
        <taxon>Bacillati</taxon>
        <taxon>Mycoplasmatota</taxon>
        <taxon>Mycoplasmoidales</taxon>
        <taxon>Metamycoplasmataceae</taxon>
        <taxon>Mycoplasmopsis</taxon>
    </lineage>
</organism>
<dbReference type="CDD" id="cd00211">
    <property type="entry name" value="PTS_IIA_fru"/>
    <property type="match status" value="1"/>
</dbReference>
<dbReference type="NCBIfam" id="TIGR00848">
    <property type="entry name" value="fruA"/>
    <property type="match status" value="1"/>
</dbReference>
<dbReference type="GO" id="GO:0090563">
    <property type="term" value="F:protein-phosphocysteine-sugar phosphotransferase activity"/>
    <property type="evidence" value="ECO:0007669"/>
    <property type="project" value="TreeGrafter"/>
</dbReference>
<evidence type="ECO:0000259" key="15">
    <source>
        <dbReference type="PROSITE" id="PS51104"/>
    </source>
</evidence>
<dbReference type="PROSITE" id="PS51099">
    <property type="entry name" value="PTS_EIIB_TYPE_2"/>
    <property type="match status" value="1"/>
</dbReference>
<evidence type="ECO:0000256" key="2">
    <source>
        <dbReference type="ARBA" id="ARBA00004496"/>
    </source>
</evidence>
<keyword evidence="7 16" id="KW-0808">Transferase</keyword>
<evidence type="ECO:0000256" key="11">
    <source>
        <dbReference type="ARBA" id="ARBA00023136"/>
    </source>
</evidence>
<dbReference type="InterPro" id="IPR036095">
    <property type="entry name" value="PTS_EIIB-like_sf"/>
</dbReference>
<feature type="transmembrane region" description="Helical" evidence="12">
    <location>
        <begin position="592"/>
        <end position="610"/>
    </location>
</feature>
<dbReference type="GO" id="GO:0005351">
    <property type="term" value="F:carbohydrate:proton symporter activity"/>
    <property type="evidence" value="ECO:0007669"/>
    <property type="project" value="InterPro"/>
</dbReference>
<evidence type="ECO:0000313" key="16">
    <source>
        <dbReference type="EMBL" id="EFF41730.1"/>
    </source>
</evidence>
<accession>D4XV95</accession>
<dbReference type="InterPro" id="IPR016152">
    <property type="entry name" value="PTrfase/Anion_transptr"/>
</dbReference>
<evidence type="ECO:0000259" key="14">
    <source>
        <dbReference type="PROSITE" id="PS51099"/>
    </source>
</evidence>
<keyword evidence="5" id="KW-0597">Phosphoprotein</keyword>
<dbReference type="SUPFAM" id="SSF55804">
    <property type="entry name" value="Phoshotransferase/anion transport protein"/>
    <property type="match status" value="1"/>
</dbReference>
<comment type="caution">
    <text evidence="16">The sequence shown here is derived from an EMBL/GenBank/DDBJ whole genome shotgun (WGS) entry which is preliminary data.</text>
</comment>
<evidence type="ECO:0000313" key="17">
    <source>
        <dbReference type="Proteomes" id="UP000004757"/>
    </source>
</evidence>
<feature type="transmembrane region" description="Helical" evidence="12">
    <location>
        <begin position="441"/>
        <end position="461"/>
    </location>
</feature>
<dbReference type="Pfam" id="PF00359">
    <property type="entry name" value="PTS_EIIA_2"/>
    <property type="match status" value="1"/>
</dbReference>
<feature type="domain" description="PTS EIIA type-2" evidence="13">
    <location>
        <begin position="5"/>
        <end position="151"/>
    </location>
</feature>
<dbReference type="GO" id="GO:0005737">
    <property type="term" value="C:cytoplasm"/>
    <property type="evidence" value="ECO:0007669"/>
    <property type="project" value="UniProtKB-SubCell"/>
</dbReference>
<dbReference type="eggNOG" id="COG1445">
    <property type="taxonomic scope" value="Bacteria"/>
</dbReference>
<dbReference type="FunFam" id="3.40.930.10:FF:000009">
    <property type="entry name" value="PTS system, fructose specific IIABC component"/>
    <property type="match status" value="1"/>
</dbReference>
<dbReference type="InterPro" id="IPR050864">
    <property type="entry name" value="Bacterial_PTS_Sugar_Transport"/>
</dbReference>
<feature type="transmembrane region" description="Helical" evidence="12">
    <location>
        <begin position="381"/>
        <end position="400"/>
    </location>
</feature>
<feature type="domain" description="PTS EIIC type-2" evidence="15">
    <location>
        <begin position="302"/>
        <end position="663"/>
    </location>
</feature>
<evidence type="ECO:0000256" key="4">
    <source>
        <dbReference type="ARBA" id="ARBA00022475"/>
    </source>
</evidence>
<dbReference type="Gene3D" id="3.40.50.2300">
    <property type="match status" value="1"/>
</dbReference>
<name>D4XV95_9BACT</name>
<keyword evidence="4" id="KW-1003">Cell membrane</keyword>
<dbReference type="PANTHER" id="PTHR30505">
    <property type="entry name" value="FRUCTOSE-LIKE PERMEASE"/>
    <property type="match status" value="1"/>
</dbReference>
<dbReference type="GO" id="GO:0022877">
    <property type="term" value="F:protein-N(PI)-phosphohistidine-fructose phosphotransferase system transporter activity"/>
    <property type="evidence" value="ECO:0007669"/>
    <property type="project" value="InterPro"/>
</dbReference>
<feature type="transmembrane region" description="Helical" evidence="12">
    <location>
        <begin position="302"/>
        <end position="330"/>
    </location>
</feature>
<evidence type="ECO:0000259" key="13">
    <source>
        <dbReference type="PROSITE" id="PS51094"/>
    </source>
</evidence>
<dbReference type="InterPro" id="IPR002178">
    <property type="entry name" value="PTS_EIIA_type-2_dom"/>
</dbReference>
<dbReference type="PROSITE" id="PS51094">
    <property type="entry name" value="PTS_EIIA_TYPE_2"/>
    <property type="match status" value="1"/>
</dbReference>
<keyword evidence="11 12" id="KW-0472">Membrane</keyword>
<feature type="transmembrane region" description="Helical" evidence="12">
    <location>
        <begin position="350"/>
        <end position="374"/>
    </location>
</feature>
<keyword evidence="10 12" id="KW-1133">Transmembrane helix</keyword>
<dbReference type="PROSITE" id="PS51104">
    <property type="entry name" value="PTS_EIIC_TYPE_2"/>
    <property type="match status" value="1"/>
</dbReference>
<evidence type="ECO:0000256" key="9">
    <source>
        <dbReference type="ARBA" id="ARBA00022692"/>
    </source>
</evidence>
<evidence type="ECO:0000256" key="5">
    <source>
        <dbReference type="ARBA" id="ARBA00022553"/>
    </source>
</evidence>
<dbReference type="InterPro" id="IPR013014">
    <property type="entry name" value="PTS_EIIC_2"/>
</dbReference>
<evidence type="ECO:0000256" key="10">
    <source>
        <dbReference type="ARBA" id="ARBA00022989"/>
    </source>
</evidence>
<dbReference type="AlphaFoldDB" id="D4XV95"/>
<evidence type="ECO:0000256" key="7">
    <source>
        <dbReference type="ARBA" id="ARBA00022679"/>
    </source>
</evidence>
<dbReference type="Gene3D" id="3.40.930.10">
    <property type="entry name" value="Mannitol-specific EII, Chain A"/>
    <property type="match status" value="1"/>
</dbReference>
<feature type="domain" description="PTS EIIB type-2" evidence="14">
    <location>
        <begin position="178"/>
        <end position="273"/>
    </location>
</feature>